<dbReference type="PANTHER" id="PTHR47584">
    <property type="match status" value="1"/>
</dbReference>
<feature type="region of interest" description="Disordered" evidence="1">
    <location>
        <begin position="172"/>
        <end position="212"/>
    </location>
</feature>
<feature type="domain" description="Myb/SANT-like" evidence="2">
    <location>
        <begin position="14"/>
        <end position="106"/>
    </location>
</feature>
<feature type="compositionally biased region" description="Basic and acidic residues" evidence="1">
    <location>
        <begin position="172"/>
        <end position="182"/>
    </location>
</feature>
<dbReference type="PANTHER" id="PTHR47584:SF14">
    <property type="entry name" value="L10-INTERACTING MYB DOMAIN-CONTAINING PROTEIN-LIKE"/>
    <property type="match status" value="1"/>
</dbReference>
<protein>
    <recommendedName>
        <fullName evidence="2">Myb/SANT-like domain-containing protein</fullName>
    </recommendedName>
</protein>
<dbReference type="AlphaFoldDB" id="A0A2N9J2T9"/>
<dbReference type="InterPro" id="IPR024752">
    <property type="entry name" value="Myb/SANT-like_dom"/>
</dbReference>
<proteinExistence type="predicted"/>
<gene>
    <name evidence="3" type="ORF">FSB_LOCUS59000</name>
</gene>
<evidence type="ECO:0000259" key="2">
    <source>
        <dbReference type="Pfam" id="PF12776"/>
    </source>
</evidence>
<dbReference type="Pfam" id="PF12776">
    <property type="entry name" value="Myb_DNA-bind_3"/>
    <property type="match status" value="1"/>
</dbReference>
<evidence type="ECO:0000313" key="3">
    <source>
        <dbReference type="EMBL" id="SPD31118.1"/>
    </source>
</evidence>
<sequence>MAHELNGADEAKLWPPMVEKLFIELMVDEEVQGNMDDGVFKKKIWTKILNELNARAKQCFILSQVKVKFSRLKQKHRTFSQLLRQTGISWDRETNTVTASDEVWENVLAAIPKAKEFQRKGCENYLMLGLLFNKTTATGVLHFSSTQDPPNTDEECELDEPYLNAGIHVDVENDSRGQERTTHHGKRPMHLERSKPKKSAKEGNKFSERTDSILNLTESSKTRLDGRSAKASDSEEFGESVFIGDKFSLEKGIEILNQYEDMDNATFFKVLKVIYNLNDRIAFITMPDNRRKDWMDHIANEC</sequence>
<organism evidence="3">
    <name type="scientific">Fagus sylvatica</name>
    <name type="common">Beechnut</name>
    <dbReference type="NCBI Taxonomy" id="28930"/>
    <lineage>
        <taxon>Eukaryota</taxon>
        <taxon>Viridiplantae</taxon>
        <taxon>Streptophyta</taxon>
        <taxon>Embryophyta</taxon>
        <taxon>Tracheophyta</taxon>
        <taxon>Spermatophyta</taxon>
        <taxon>Magnoliopsida</taxon>
        <taxon>eudicotyledons</taxon>
        <taxon>Gunneridae</taxon>
        <taxon>Pentapetalae</taxon>
        <taxon>rosids</taxon>
        <taxon>fabids</taxon>
        <taxon>Fagales</taxon>
        <taxon>Fagaceae</taxon>
        <taxon>Fagus</taxon>
    </lineage>
</organism>
<feature type="compositionally biased region" description="Basic and acidic residues" evidence="1">
    <location>
        <begin position="189"/>
        <end position="211"/>
    </location>
</feature>
<dbReference type="EMBL" id="OIVN01006347">
    <property type="protein sequence ID" value="SPD31118.1"/>
    <property type="molecule type" value="Genomic_DNA"/>
</dbReference>
<evidence type="ECO:0000256" key="1">
    <source>
        <dbReference type="SAM" id="MobiDB-lite"/>
    </source>
</evidence>
<accession>A0A2N9J2T9</accession>
<reference evidence="3" key="1">
    <citation type="submission" date="2018-02" db="EMBL/GenBank/DDBJ databases">
        <authorList>
            <person name="Cohen D.B."/>
            <person name="Kent A.D."/>
        </authorList>
    </citation>
    <scope>NUCLEOTIDE SEQUENCE</scope>
</reference>
<name>A0A2N9J2T9_FAGSY</name>
<dbReference type="InterPro" id="IPR045026">
    <property type="entry name" value="LIMYB"/>
</dbReference>